<dbReference type="Gene3D" id="1.25.40.10">
    <property type="entry name" value="Tetratricopeptide repeat domain"/>
    <property type="match status" value="1"/>
</dbReference>
<feature type="repeat" description="TPR" evidence="3">
    <location>
        <begin position="745"/>
        <end position="778"/>
    </location>
</feature>
<dbReference type="SUPFAM" id="SSF55073">
    <property type="entry name" value="Nucleotide cyclase"/>
    <property type="match status" value="1"/>
</dbReference>
<dbReference type="Pfam" id="PF00211">
    <property type="entry name" value="Guanylate_cyc"/>
    <property type="match status" value="1"/>
</dbReference>
<sequence length="1150" mass="120488">MDRTSAPDAAPDAGAAAGATAGEVAGEAAGARPSPACAGCGAARPPAARYCPMCGVPLDRSPGTTRKHVAVLFCDLVGSTGLAERLDPELWRDLIEDYFATAAQAIARHGGRVEKFIGDAVVAVFGLPRRREDDALRAVAAGLDIVRRMNRRRLEVSSAIGTGLEVRIGISSGEVVVGSGRAQDTFVTGDAVNVAARLQQAAGRGEVLISAPVLTLVEGRVTVGAAGTVVAKGKTAPVGVWRVIGLEPPPPTTRPHAVPFVGRERELAELDEAVRGIRASGTAGVISVCGPAGIGKSRLVSEFVGAADQPWAVGHCQSFGDGIALRPVIQLAQQLVSGVGRQPSPAPDFGERERAAFDRALETVTGYAAEQIEEASKEEIVWTLSTLLRGCENREQTILVLEDFQWAPRIMVEVVEGLLQEREVKAAIVLVERGGPAPQAAPPARGVPVLRVVEVPPLRPEESAGLLGTLLRSDPDAQLPGTAIVEMADGNPLYLKELASSLAETGRLDLLARSASPSLQAVLEARLDALGYEEQDVLHRAAVVGRTFSYEALEACGAARDARTVLAGLVGKGVIEHSATAHGATEPGAAEPGLSEPGLGEAESVDHGLADHSVLGHAVVTGDAAEESATEDGSPENGSPEDRLLDRRHPRGAAAPERAGDRPKPATGYRFATSLMRETAYRAAPKRNRADWHWLLAAWMDTGVSIMPHGDVVAAKAHHLASAWELLSEVTTGGPRVPHLRGLAGEALYEAGVSALERGDLTSAAECFDRALELVDPYAPRSVEIGVLAGECRLHLNGPAAAQRSLENCGRRLEANPLWTATAAVESAALNARVTGSAPSPAELDRLRIRLEAAGPGPYERRRLLLLRTQAAAAVSRIGAAEALLEEALALPRELESRWDHRQLLTGLCELSLWGPSPTAVGRERCESLLKRFGSDRRLAAPTLGILASLAALQGESGRALRYITTAKQDAAELGLRLLAAVLHSHAANVALYAGDLPGAERELREGRRMFTELGIPEHTVAVDIALAGVLADQRRWADARAVLSPLRTRPGHGDPAGAGLCAAVEGQLRAAAGEDPGDCLAEAGRAAVAAADNLLSVGEIHFRRAQSLRAYGRPAEAAAAGRAALLAYRRKGATSRCGTIADWLADASG</sequence>
<evidence type="ECO:0000259" key="5">
    <source>
        <dbReference type="PROSITE" id="PS50125"/>
    </source>
</evidence>
<dbReference type="Gene3D" id="3.30.70.1230">
    <property type="entry name" value="Nucleotide cyclase"/>
    <property type="match status" value="1"/>
</dbReference>
<dbReference type="PROSITE" id="PS50005">
    <property type="entry name" value="TPR"/>
    <property type="match status" value="1"/>
</dbReference>
<feature type="region of interest" description="Disordered" evidence="4">
    <location>
        <begin position="581"/>
        <end position="605"/>
    </location>
</feature>
<dbReference type="InterPro" id="IPR019734">
    <property type="entry name" value="TPR_rpt"/>
</dbReference>
<dbReference type="Pfam" id="PF13191">
    <property type="entry name" value="AAA_16"/>
    <property type="match status" value="1"/>
</dbReference>
<evidence type="ECO:0000256" key="2">
    <source>
        <dbReference type="ARBA" id="ARBA00022840"/>
    </source>
</evidence>
<dbReference type="SMART" id="SM00044">
    <property type="entry name" value="CYCc"/>
    <property type="match status" value="1"/>
</dbReference>
<feature type="compositionally biased region" description="Acidic residues" evidence="4">
    <location>
        <begin position="624"/>
        <end position="634"/>
    </location>
</feature>
<dbReference type="Proteomes" id="UP001422759">
    <property type="component" value="Unassembled WGS sequence"/>
</dbReference>
<dbReference type="InterPro" id="IPR027417">
    <property type="entry name" value="P-loop_NTPase"/>
</dbReference>
<evidence type="ECO:0000256" key="4">
    <source>
        <dbReference type="SAM" id="MobiDB-lite"/>
    </source>
</evidence>
<feature type="domain" description="Guanylate cyclase" evidence="5">
    <location>
        <begin position="70"/>
        <end position="199"/>
    </location>
</feature>
<feature type="region of interest" description="Disordered" evidence="4">
    <location>
        <begin position="623"/>
        <end position="668"/>
    </location>
</feature>
<keyword evidence="2" id="KW-0067">ATP-binding</keyword>
<keyword evidence="1" id="KW-0547">Nucleotide-binding</keyword>
<dbReference type="SUPFAM" id="SSF52540">
    <property type="entry name" value="P-loop containing nucleoside triphosphate hydrolases"/>
    <property type="match status" value="1"/>
</dbReference>
<evidence type="ECO:0000313" key="6">
    <source>
        <dbReference type="EMBL" id="GAA2135906.1"/>
    </source>
</evidence>
<comment type="caution">
    <text evidence="6">The sequence shown here is derived from an EMBL/GenBank/DDBJ whole genome shotgun (WGS) entry which is preliminary data.</text>
</comment>
<dbReference type="EMBL" id="BAAANT010000006">
    <property type="protein sequence ID" value="GAA2135906.1"/>
    <property type="molecule type" value="Genomic_DNA"/>
</dbReference>
<evidence type="ECO:0000313" key="7">
    <source>
        <dbReference type="Proteomes" id="UP001422759"/>
    </source>
</evidence>
<accession>A0ABP5KQB9</accession>
<dbReference type="RefSeq" id="WP_344462055.1">
    <property type="nucleotide sequence ID" value="NZ_BAAANT010000006.1"/>
</dbReference>
<dbReference type="PANTHER" id="PTHR16305">
    <property type="entry name" value="TESTICULAR SOLUBLE ADENYLYL CYCLASE"/>
    <property type="match status" value="1"/>
</dbReference>
<dbReference type="PANTHER" id="PTHR16305:SF28">
    <property type="entry name" value="GUANYLATE CYCLASE DOMAIN-CONTAINING PROTEIN"/>
    <property type="match status" value="1"/>
</dbReference>
<reference evidence="7" key="1">
    <citation type="journal article" date="2019" name="Int. J. Syst. Evol. Microbiol.">
        <title>The Global Catalogue of Microorganisms (GCM) 10K type strain sequencing project: providing services to taxonomists for standard genome sequencing and annotation.</title>
        <authorList>
            <consortium name="The Broad Institute Genomics Platform"/>
            <consortium name="The Broad Institute Genome Sequencing Center for Infectious Disease"/>
            <person name="Wu L."/>
            <person name="Ma J."/>
        </authorList>
    </citation>
    <scope>NUCLEOTIDE SEQUENCE [LARGE SCALE GENOMIC DNA]</scope>
    <source>
        <strain evidence="7">JCM 14560</strain>
    </source>
</reference>
<dbReference type="InterPro" id="IPR041664">
    <property type="entry name" value="AAA_16"/>
</dbReference>
<protein>
    <recommendedName>
        <fullName evidence="5">Guanylate cyclase domain-containing protein</fullName>
    </recommendedName>
</protein>
<dbReference type="SUPFAM" id="SSF48452">
    <property type="entry name" value="TPR-like"/>
    <property type="match status" value="2"/>
</dbReference>
<dbReference type="InterPro" id="IPR011990">
    <property type="entry name" value="TPR-like_helical_dom_sf"/>
</dbReference>
<dbReference type="PROSITE" id="PS50125">
    <property type="entry name" value="GUANYLATE_CYCLASE_2"/>
    <property type="match status" value="1"/>
</dbReference>
<evidence type="ECO:0000256" key="1">
    <source>
        <dbReference type="ARBA" id="ARBA00022741"/>
    </source>
</evidence>
<keyword evidence="7" id="KW-1185">Reference proteome</keyword>
<gene>
    <name evidence="6" type="ORF">GCM10009760_14960</name>
</gene>
<keyword evidence="3" id="KW-0802">TPR repeat</keyword>
<dbReference type="SMART" id="SM00028">
    <property type="entry name" value="TPR"/>
    <property type="match status" value="2"/>
</dbReference>
<dbReference type="CDD" id="cd07302">
    <property type="entry name" value="CHD"/>
    <property type="match status" value="1"/>
</dbReference>
<dbReference type="Gene3D" id="3.40.50.300">
    <property type="entry name" value="P-loop containing nucleotide triphosphate hydrolases"/>
    <property type="match status" value="1"/>
</dbReference>
<dbReference type="InterPro" id="IPR001054">
    <property type="entry name" value="A/G_cyclase"/>
</dbReference>
<proteinExistence type="predicted"/>
<organism evidence="6 7">
    <name type="scientific">Kitasatospora kazusensis</name>
    <dbReference type="NCBI Taxonomy" id="407974"/>
    <lineage>
        <taxon>Bacteria</taxon>
        <taxon>Bacillati</taxon>
        <taxon>Actinomycetota</taxon>
        <taxon>Actinomycetes</taxon>
        <taxon>Kitasatosporales</taxon>
        <taxon>Streptomycetaceae</taxon>
        <taxon>Kitasatospora</taxon>
    </lineage>
</organism>
<evidence type="ECO:0000256" key="3">
    <source>
        <dbReference type="PROSITE-ProRule" id="PRU00339"/>
    </source>
</evidence>
<name>A0ABP5KQB9_9ACTN</name>
<dbReference type="InterPro" id="IPR029787">
    <property type="entry name" value="Nucleotide_cyclase"/>
</dbReference>